<dbReference type="InterPro" id="IPR042099">
    <property type="entry name" value="ANL_N_sf"/>
</dbReference>
<proteinExistence type="predicted"/>
<dbReference type="Gene3D" id="3.40.50.12780">
    <property type="entry name" value="N-terminal domain of ligase-like"/>
    <property type="match status" value="1"/>
</dbReference>
<dbReference type="Proteomes" id="UP001589891">
    <property type="component" value="Unassembled WGS sequence"/>
</dbReference>
<dbReference type="InterPro" id="IPR045851">
    <property type="entry name" value="AMP-bd_C_sf"/>
</dbReference>
<feature type="domain" description="AMP-dependent synthetase/ligase" evidence="2">
    <location>
        <begin position="51"/>
        <end position="393"/>
    </location>
</feature>
<dbReference type="PROSITE" id="PS00455">
    <property type="entry name" value="AMP_BINDING"/>
    <property type="match status" value="1"/>
</dbReference>
<accession>A0ABV6SGC2</accession>
<dbReference type="EMBL" id="JBHLSS010000020">
    <property type="protein sequence ID" value="MFC0708577.1"/>
    <property type="molecule type" value="Genomic_DNA"/>
</dbReference>
<comment type="caution">
    <text evidence="3">The sequence shown here is derived from an EMBL/GenBank/DDBJ whole genome shotgun (WGS) entry which is preliminary data.</text>
</comment>
<evidence type="ECO:0000256" key="1">
    <source>
        <dbReference type="ARBA" id="ARBA00022598"/>
    </source>
</evidence>
<dbReference type="RefSeq" id="WP_376942677.1">
    <property type="nucleotide sequence ID" value="NZ_JBHLSS010000020.1"/>
</dbReference>
<dbReference type="PANTHER" id="PTHR43352:SF1">
    <property type="entry name" value="ANTHRANILATE--COA LIGASE"/>
    <property type="match status" value="1"/>
</dbReference>
<dbReference type="Pfam" id="PF00501">
    <property type="entry name" value="AMP-binding"/>
    <property type="match status" value="1"/>
</dbReference>
<keyword evidence="1" id="KW-0436">Ligase</keyword>
<organism evidence="3 4">
    <name type="scientific">Azorhizophilus paspali</name>
    <name type="common">Azotobacter paspali</name>
    <dbReference type="NCBI Taxonomy" id="69963"/>
    <lineage>
        <taxon>Bacteria</taxon>
        <taxon>Pseudomonadati</taxon>
        <taxon>Pseudomonadota</taxon>
        <taxon>Gammaproteobacteria</taxon>
        <taxon>Pseudomonadales</taxon>
        <taxon>Pseudomonadaceae</taxon>
        <taxon>Azorhizophilus</taxon>
    </lineage>
</organism>
<dbReference type="SUPFAM" id="SSF56801">
    <property type="entry name" value="Acetyl-CoA synthetase-like"/>
    <property type="match status" value="1"/>
</dbReference>
<evidence type="ECO:0000313" key="3">
    <source>
        <dbReference type="EMBL" id="MFC0708577.1"/>
    </source>
</evidence>
<reference evidence="3 4" key="1">
    <citation type="submission" date="2024-09" db="EMBL/GenBank/DDBJ databases">
        <authorList>
            <person name="Sun Q."/>
            <person name="Mori K."/>
        </authorList>
    </citation>
    <scope>NUCLEOTIDE SEQUENCE [LARGE SCALE GENOMIC DNA]</scope>
    <source>
        <strain evidence="3 4">NCAIM B.01794</strain>
    </source>
</reference>
<gene>
    <name evidence="3" type="ORF">ACFFGX_02845</name>
</gene>
<name>A0ABV6SGC2_AZOPA</name>
<dbReference type="InterPro" id="IPR020845">
    <property type="entry name" value="AMP-binding_CS"/>
</dbReference>
<evidence type="ECO:0000259" key="2">
    <source>
        <dbReference type="Pfam" id="PF00501"/>
    </source>
</evidence>
<dbReference type="PANTHER" id="PTHR43352">
    <property type="entry name" value="ACETYL-COA SYNTHETASE"/>
    <property type="match status" value="1"/>
</dbReference>
<keyword evidence="4" id="KW-1185">Reference proteome</keyword>
<sequence length="541" mass="59920">MLISPNARHPDSWQTEHATTLGTVPGCAAHLVVAALTPLNLAQRLIASRADNDRTCFQGPGFQLSYRQLDQVVRVQAAELCQRGGEVDDRIFIALDDGPELAIIFFAALAMGALPVVLNPKLDSAAILQLVTDARPTLCFVQPDRADQWAGAPGLHILETGAHQQWLTRISPNNQWQAFALKAAEAPVLIQYTSGSTGQPKGVLHSARSILACCEDFAAGQLGLDENDVLYSVPKTFFGYGMGNSLFFPLYVGASAVLDRDWPSAQRVRILLAQYRPSVMFAVPTLYGMLLEESIVPNEMALRLAFSAGAPLPPNIARRWQQRFGISLHDGIGATELGHVFATSYPDAQQPGKVGRMLPGWQSRIVNALGQDVIPGECGVMLVKAPGMAVGYWERPDDQALRFKDGWYRTGDLFSQDAEGMLSFHGREDDRFKVFGRWVVPVEVENLLISWLPELYDCYLVAGCTEDECRPVLFMRVPEAANDLTQRVEGILQTHLESYKRPVRIVRLEEIPVNRNGKPDRRELAYMADQLLRFCTETQEC</sequence>
<dbReference type="InterPro" id="IPR000873">
    <property type="entry name" value="AMP-dep_synth/lig_dom"/>
</dbReference>
<protein>
    <submittedName>
        <fullName evidence="3">AMP-binding protein</fullName>
    </submittedName>
</protein>
<dbReference type="Gene3D" id="3.30.300.30">
    <property type="match status" value="1"/>
</dbReference>
<evidence type="ECO:0000313" key="4">
    <source>
        <dbReference type="Proteomes" id="UP001589891"/>
    </source>
</evidence>